<feature type="region of interest" description="Disordered" evidence="2">
    <location>
        <begin position="91"/>
        <end position="145"/>
    </location>
</feature>
<evidence type="ECO:0008006" key="4">
    <source>
        <dbReference type="Google" id="ProtNLM"/>
    </source>
</evidence>
<evidence type="ECO:0000256" key="2">
    <source>
        <dbReference type="SAM" id="MobiDB-lite"/>
    </source>
</evidence>
<dbReference type="CDD" id="cd00084">
    <property type="entry name" value="HMG-box_SF"/>
    <property type="match status" value="1"/>
</dbReference>
<keyword evidence="1" id="KW-0175">Coiled coil</keyword>
<feature type="coiled-coil region" evidence="1">
    <location>
        <begin position="285"/>
        <end position="312"/>
    </location>
</feature>
<sequence>IHATAFHLCPHPINHLSGMKSSEPDADDAKPTSNVPRGSIPIYRRGYAARRVATHGTLVWDGGRLRSITEEGNQPKTENMLPFPGAVLGTSSGLSDSSTPADRLTPRVSRGIRRGKPGRPRAGPRGAPAVGLFSDRPSSYTSNEDDLRFSRISELNANLPRFVPREALPTDFALPVFHLTAEDPLPQTGTLSGNSANPNESQGTNLAAGPAGFGSKMKSSGMDDIDFELLKNYRRLNGYTLFTIVNRKKYGISDEASDQKSQSRRWQAMWTTLPEKMRKAWGTKARRALKQLQNASEKKAWAENKREAEIRRTAGQLSRTQTTKYSLMDLAAHFKLLSESFERAAALMEDYRGPVAMESIESTLLDGLLTCLIPLTAIAGEIEPLSGAPDRQSICAGLSNLSHIFPTV</sequence>
<protein>
    <recommendedName>
        <fullName evidence="4">HMG domain-containing protein 4</fullName>
    </recommendedName>
</protein>
<feature type="compositionally biased region" description="Low complexity" evidence="2">
    <location>
        <begin position="120"/>
        <end position="131"/>
    </location>
</feature>
<dbReference type="AlphaFoldDB" id="A0A0X3Q438"/>
<reference evidence="3" key="1">
    <citation type="submission" date="2016-01" db="EMBL/GenBank/DDBJ databases">
        <title>Reference transcriptome for the parasite Schistocephalus solidus: insights into the molecular evolution of parasitism.</title>
        <authorList>
            <person name="Hebert F.O."/>
            <person name="Grambauer S."/>
            <person name="Barber I."/>
            <person name="Landry C.R."/>
            <person name="Aubin-Horth N."/>
        </authorList>
    </citation>
    <scope>NUCLEOTIDE SEQUENCE</scope>
</reference>
<feature type="region of interest" description="Disordered" evidence="2">
    <location>
        <begin position="185"/>
        <end position="210"/>
    </location>
</feature>
<organism evidence="3">
    <name type="scientific">Schistocephalus solidus</name>
    <name type="common">Tapeworm</name>
    <dbReference type="NCBI Taxonomy" id="70667"/>
    <lineage>
        <taxon>Eukaryota</taxon>
        <taxon>Metazoa</taxon>
        <taxon>Spiralia</taxon>
        <taxon>Lophotrochozoa</taxon>
        <taxon>Platyhelminthes</taxon>
        <taxon>Cestoda</taxon>
        <taxon>Eucestoda</taxon>
        <taxon>Diphyllobothriidea</taxon>
        <taxon>Diphyllobothriidae</taxon>
        <taxon>Schistocephalus</taxon>
    </lineage>
</organism>
<evidence type="ECO:0000256" key="1">
    <source>
        <dbReference type="SAM" id="Coils"/>
    </source>
</evidence>
<gene>
    <name evidence="3" type="ORF">TR121561</name>
</gene>
<feature type="region of interest" description="Disordered" evidence="2">
    <location>
        <begin position="18"/>
        <end position="37"/>
    </location>
</feature>
<evidence type="ECO:0000313" key="3">
    <source>
        <dbReference type="EMBL" id="JAP55442.1"/>
    </source>
</evidence>
<feature type="compositionally biased region" description="Basic residues" evidence="2">
    <location>
        <begin position="110"/>
        <end position="119"/>
    </location>
</feature>
<dbReference type="EMBL" id="GEEE01007783">
    <property type="protein sequence ID" value="JAP55442.1"/>
    <property type="molecule type" value="Transcribed_RNA"/>
</dbReference>
<feature type="non-terminal residue" evidence="3">
    <location>
        <position position="1"/>
    </location>
</feature>
<name>A0A0X3Q438_SCHSO</name>
<feature type="compositionally biased region" description="Polar residues" evidence="2">
    <location>
        <begin position="187"/>
        <end position="205"/>
    </location>
</feature>
<dbReference type="Gene3D" id="1.10.30.10">
    <property type="entry name" value="High mobility group box domain"/>
    <property type="match status" value="1"/>
</dbReference>
<dbReference type="InterPro" id="IPR036910">
    <property type="entry name" value="HMG_box_dom_sf"/>
</dbReference>
<accession>A0A0X3Q438</accession>
<proteinExistence type="predicted"/>